<dbReference type="PANTHER" id="PTHR13604:SF0">
    <property type="entry name" value="ABASIC SITE PROCESSING PROTEIN HMCES"/>
    <property type="match status" value="1"/>
</dbReference>
<dbReference type="InterPro" id="IPR036590">
    <property type="entry name" value="SRAP-like"/>
</dbReference>
<keyword evidence="2" id="KW-0645">Protease</keyword>
<dbReference type="Proteomes" id="UP000478008">
    <property type="component" value="Unassembled WGS sequence"/>
</dbReference>
<dbReference type="InterPro" id="IPR003738">
    <property type="entry name" value="SRAP"/>
</dbReference>
<evidence type="ECO:0000313" key="9">
    <source>
        <dbReference type="EMBL" id="VUG18678.1"/>
    </source>
</evidence>
<name>A0A7D9CYA1_DEKBR</name>
<protein>
    <submittedName>
        <fullName evidence="9">DEBR0S3_17238g1_1</fullName>
    </submittedName>
</protein>
<keyword evidence="6" id="KW-0238">DNA-binding</keyword>
<evidence type="ECO:0000256" key="6">
    <source>
        <dbReference type="ARBA" id="ARBA00023125"/>
    </source>
</evidence>
<dbReference type="Pfam" id="PF02586">
    <property type="entry name" value="SRAP"/>
    <property type="match status" value="1"/>
</dbReference>
<feature type="compositionally biased region" description="Basic and acidic residues" evidence="8">
    <location>
        <begin position="266"/>
        <end position="284"/>
    </location>
</feature>
<evidence type="ECO:0000313" key="10">
    <source>
        <dbReference type="Proteomes" id="UP000478008"/>
    </source>
</evidence>
<dbReference type="GO" id="GO:0016829">
    <property type="term" value="F:lyase activity"/>
    <property type="evidence" value="ECO:0007669"/>
    <property type="project" value="UniProtKB-KW"/>
</dbReference>
<proteinExistence type="inferred from homology"/>
<evidence type="ECO:0000256" key="1">
    <source>
        <dbReference type="ARBA" id="ARBA00008136"/>
    </source>
</evidence>
<dbReference type="AlphaFoldDB" id="A0A7D9CYA1"/>
<dbReference type="PANTHER" id="PTHR13604">
    <property type="entry name" value="DC12-RELATED"/>
    <property type="match status" value="1"/>
</dbReference>
<dbReference type="Gene3D" id="3.90.1680.10">
    <property type="entry name" value="SOS response associated peptidase-like"/>
    <property type="match status" value="1"/>
</dbReference>
<evidence type="ECO:0000256" key="5">
    <source>
        <dbReference type="ARBA" id="ARBA00023124"/>
    </source>
</evidence>
<keyword evidence="7" id="KW-0456">Lyase</keyword>
<keyword evidence="5" id="KW-0190">Covalent protein-DNA linkage</keyword>
<dbReference type="GO" id="GO:0003697">
    <property type="term" value="F:single-stranded DNA binding"/>
    <property type="evidence" value="ECO:0007669"/>
    <property type="project" value="InterPro"/>
</dbReference>
<dbReference type="GO" id="GO:0106300">
    <property type="term" value="P:protein-DNA covalent cross-linking repair"/>
    <property type="evidence" value="ECO:0007669"/>
    <property type="project" value="InterPro"/>
</dbReference>
<feature type="compositionally biased region" description="Basic residues" evidence="8">
    <location>
        <begin position="325"/>
        <end position="336"/>
    </location>
</feature>
<feature type="region of interest" description="Disordered" evidence="8">
    <location>
        <begin position="265"/>
        <end position="336"/>
    </location>
</feature>
<organism evidence="9 10">
    <name type="scientific">Dekkera bruxellensis</name>
    <name type="common">Brettanomyces custersii</name>
    <dbReference type="NCBI Taxonomy" id="5007"/>
    <lineage>
        <taxon>Eukaryota</taxon>
        <taxon>Fungi</taxon>
        <taxon>Dikarya</taxon>
        <taxon>Ascomycota</taxon>
        <taxon>Saccharomycotina</taxon>
        <taxon>Pichiomycetes</taxon>
        <taxon>Pichiales</taxon>
        <taxon>Pichiaceae</taxon>
        <taxon>Brettanomyces</taxon>
    </lineage>
</organism>
<keyword evidence="10" id="KW-1185">Reference proteome</keyword>
<evidence type="ECO:0000256" key="2">
    <source>
        <dbReference type="ARBA" id="ARBA00022670"/>
    </source>
</evidence>
<dbReference type="EMBL" id="CABFWN010000003">
    <property type="protein sequence ID" value="VUG18678.1"/>
    <property type="molecule type" value="Genomic_DNA"/>
</dbReference>
<dbReference type="GO" id="GO:0006508">
    <property type="term" value="P:proteolysis"/>
    <property type="evidence" value="ECO:0007669"/>
    <property type="project" value="UniProtKB-KW"/>
</dbReference>
<evidence type="ECO:0000256" key="4">
    <source>
        <dbReference type="ARBA" id="ARBA00022801"/>
    </source>
</evidence>
<comment type="similarity">
    <text evidence="1">Belongs to the SOS response-associated peptidase family.</text>
</comment>
<accession>A0A7D9CYA1</accession>
<dbReference type="SUPFAM" id="SSF143081">
    <property type="entry name" value="BB1717-like"/>
    <property type="match status" value="1"/>
</dbReference>
<evidence type="ECO:0000256" key="7">
    <source>
        <dbReference type="ARBA" id="ARBA00023239"/>
    </source>
</evidence>
<reference evidence="9 10" key="1">
    <citation type="submission" date="2019-07" db="EMBL/GenBank/DDBJ databases">
        <authorList>
            <person name="Friedrich A."/>
            <person name="Schacherer J."/>
        </authorList>
    </citation>
    <scope>NUCLEOTIDE SEQUENCE [LARGE SCALE GENOMIC DNA]</scope>
</reference>
<keyword evidence="4" id="KW-0378">Hydrolase</keyword>
<evidence type="ECO:0000256" key="8">
    <source>
        <dbReference type="SAM" id="MobiDB-lite"/>
    </source>
</evidence>
<keyword evidence="3" id="KW-0227">DNA damage</keyword>
<gene>
    <name evidence="9" type="ORF">DEBR0S3_17238G</name>
</gene>
<evidence type="ECO:0000256" key="3">
    <source>
        <dbReference type="ARBA" id="ARBA00022763"/>
    </source>
</evidence>
<dbReference type="GO" id="GO:0008233">
    <property type="term" value="F:peptidase activity"/>
    <property type="evidence" value="ECO:0007669"/>
    <property type="project" value="UniProtKB-KW"/>
</dbReference>
<sequence>MCGRYALPVEPKDLPSEFGKQHLEVDEQIDMNRATNHRYNIGPTEYAPVYYMRLSHKTEERYDDTVRHLIRYMKWGMIPKWIKDKAQIKSGIPTFNARYEKIGKNRLWVSSVNQRCVIPIMGYYEWKKADQTTGKKQKQPYYIKRKDGKLMFLAGLYSRSVIDGEDVFSYTIVTWNAPKCLEWLHDRMPVVLDPDTDDFSNWLNPGGGKKHWNDVKDLLKIYDGKSRKLEWYAVDRKVGNMKNEDPSFVKPLDDSNGIMGLLGRNVKREARTKTEPKSSLEDGHVSNNLPSQVKLESPVKTKIKTEAVSPLKSKKRTLDSWLSPSKKRQRKVKPEK</sequence>